<dbReference type="OrthoDB" id="2367476at2759"/>
<keyword evidence="2" id="KW-1185">Reference proteome</keyword>
<organism evidence="1 2">
    <name type="scientific">Paraglomus occultum</name>
    <dbReference type="NCBI Taxonomy" id="144539"/>
    <lineage>
        <taxon>Eukaryota</taxon>
        <taxon>Fungi</taxon>
        <taxon>Fungi incertae sedis</taxon>
        <taxon>Mucoromycota</taxon>
        <taxon>Glomeromycotina</taxon>
        <taxon>Glomeromycetes</taxon>
        <taxon>Paraglomerales</taxon>
        <taxon>Paraglomeraceae</taxon>
        <taxon>Paraglomus</taxon>
    </lineage>
</organism>
<dbReference type="AlphaFoldDB" id="A0A9N9H6Z3"/>
<evidence type="ECO:0000313" key="1">
    <source>
        <dbReference type="EMBL" id="CAG8651861.1"/>
    </source>
</evidence>
<dbReference type="PANTHER" id="PTHR33266:SF1">
    <property type="entry name" value="F-BOX DOMAIN-CONTAINING PROTEIN"/>
    <property type="match status" value="1"/>
</dbReference>
<gene>
    <name evidence="1" type="ORF">POCULU_LOCUS9992</name>
</gene>
<comment type="caution">
    <text evidence="1">The sequence shown here is derived from an EMBL/GenBank/DDBJ whole genome shotgun (WGS) entry which is preliminary data.</text>
</comment>
<dbReference type="EMBL" id="CAJVPJ010004408">
    <property type="protein sequence ID" value="CAG8651861.1"/>
    <property type="molecule type" value="Genomic_DNA"/>
</dbReference>
<feature type="non-terminal residue" evidence="1">
    <location>
        <position position="155"/>
    </location>
</feature>
<name>A0A9N9H6Z3_9GLOM</name>
<dbReference type="PANTHER" id="PTHR33266">
    <property type="entry name" value="CHROMOSOME 15, WHOLE GENOME SHOTGUN SEQUENCE"/>
    <property type="match status" value="1"/>
</dbReference>
<reference evidence="1" key="1">
    <citation type="submission" date="2021-06" db="EMBL/GenBank/DDBJ databases">
        <authorList>
            <person name="Kallberg Y."/>
            <person name="Tangrot J."/>
            <person name="Rosling A."/>
        </authorList>
    </citation>
    <scope>NUCLEOTIDE SEQUENCE</scope>
    <source>
        <strain evidence="1">IA702</strain>
    </source>
</reference>
<dbReference type="Proteomes" id="UP000789572">
    <property type="component" value="Unassembled WGS sequence"/>
</dbReference>
<proteinExistence type="predicted"/>
<sequence length="155" mass="17842">MDFWKNVEYRMSDIMCGLMKNPTDSKMTEWVTNYLDGGKLMMWESSVNCLFAFDEARSLVDKNIERKTLFYYVQCALKLLPKKLGIFAIFTDTHSNISNFSPVSYLDPSIRVAVKGSKLFEPFYLLDTVDMNTMNTAFEKALTLQESEDPSHTAL</sequence>
<protein>
    <submittedName>
        <fullName evidence="1">11051_t:CDS:1</fullName>
    </submittedName>
</protein>
<evidence type="ECO:0000313" key="2">
    <source>
        <dbReference type="Proteomes" id="UP000789572"/>
    </source>
</evidence>
<accession>A0A9N9H6Z3</accession>